<keyword evidence="3" id="KW-1185">Reference proteome</keyword>
<accession>A0A5N5RKH9</accession>
<dbReference type="OrthoDB" id="4570135at2"/>
<protein>
    <recommendedName>
        <fullName evidence="4">Lipoprotein</fullName>
    </recommendedName>
</protein>
<dbReference type="Proteomes" id="UP000326336">
    <property type="component" value="Unassembled WGS sequence"/>
</dbReference>
<dbReference type="PROSITE" id="PS51257">
    <property type="entry name" value="PROKAR_LIPOPROTEIN"/>
    <property type="match status" value="1"/>
</dbReference>
<evidence type="ECO:0008006" key="4">
    <source>
        <dbReference type="Google" id="ProtNLM"/>
    </source>
</evidence>
<feature type="signal peptide" evidence="1">
    <location>
        <begin position="1"/>
        <end position="21"/>
    </location>
</feature>
<evidence type="ECO:0000313" key="3">
    <source>
        <dbReference type="Proteomes" id="UP000326336"/>
    </source>
</evidence>
<reference evidence="2 3" key="1">
    <citation type="journal article" date="2019" name="Int. J. Syst. Evol. Microbiol.">
        <title>Bifidobacterium jacchi sp. nov., isolated from the faeces of a baby common marmoset (Callithrix jacchus).</title>
        <authorList>
            <person name="Modesto M."/>
            <person name="Watanabe K."/>
            <person name="Arita M."/>
            <person name="Satti M."/>
            <person name="Oki K."/>
            <person name="Sciavilla P."/>
            <person name="Patavino C."/>
            <person name="Camma C."/>
            <person name="Michelini S."/>
            <person name="Sgorbati B."/>
            <person name="Mattarelli P."/>
        </authorList>
    </citation>
    <scope>NUCLEOTIDE SEQUENCE [LARGE SCALE GENOMIC DNA]</scope>
    <source>
        <strain evidence="2 3">MRM 9.3</strain>
    </source>
</reference>
<gene>
    <name evidence="2" type="ORF">EHS19_04075</name>
</gene>
<feature type="chain" id="PRO_5038972766" description="Lipoprotein" evidence="1">
    <location>
        <begin position="22"/>
        <end position="105"/>
    </location>
</feature>
<dbReference type="RefSeq" id="WP_151916510.1">
    <property type="nucleotide sequence ID" value="NZ_RQSP01000009.1"/>
</dbReference>
<sequence length="105" mass="10996">MGRTKRIARAVAAVIAAMVCAATLSGCGSFTMTCEEYGQKDSGGQASAIMRMISAHGYDWSSSESGTISVMGQVDTYCGIGWGSGATKNMDQRIENAIDWDAVGE</sequence>
<name>A0A5N5RKH9_9BIFI</name>
<evidence type="ECO:0000313" key="2">
    <source>
        <dbReference type="EMBL" id="KAB5607643.1"/>
    </source>
</evidence>
<dbReference type="EMBL" id="RQSP01000009">
    <property type="protein sequence ID" value="KAB5607643.1"/>
    <property type="molecule type" value="Genomic_DNA"/>
</dbReference>
<organism evidence="2 3">
    <name type="scientific">Bifidobacterium jacchi</name>
    <dbReference type="NCBI Taxonomy" id="2490545"/>
    <lineage>
        <taxon>Bacteria</taxon>
        <taxon>Bacillati</taxon>
        <taxon>Actinomycetota</taxon>
        <taxon>Actinomycetes</taxon>
        <taxon>Bifidobacteriales</taxon>
        <taxon>Bifidobacteriaceae</taxon>
        <taxon>Bifidobacterium</taxon>
    </lineage>
</organism>
<keyword evidence="1" id="KW-0732">Signal</keyword>
<dbReference type="AlphaFoldDB" id="A0A5N5RKH9"/>
<evidence type="ECO:0000256" key="1">
    <source>
        <dbReference type="SAM" id="SignalP"/>
    </source>
</evidence>
<comment type="caution">
    <text evidence="2">The sequence shown here is derived from an EMBL/GenBank/DDBJ whole genome shotgun (WGS) entry which is preliminary data.</text>
</comment>
<proteinExistence type="predicted"/>